<feature type="domain" description="Parvovirus non-structural protein 1 helicase" evidence="6">
    <location>
        <begin position="2"/>
        <end position="112"/>
    </location>
</feature>
<dbReference type="EMBL" id="KR261074">
    <property type="protein sequence ID" value="AKI82157.1"/>
    <property type="molecule type" value="Genomic_DNA"/>
</dbReference>
<dbReference type="GO" id="GO:0042025">
    <property type="term" value="C:host cell nucleus"/>
    <property type="evidence" value="ECO:0007669"/>
    <property type="project" value="UniProtKB-SubCell"/>
</dbReference>
<keyword evidence="3" id="KW-0235">DNA replication</keyword>
<proteinExistence type="predicted"/>
<organism evidence="7">
    <name type="scientific">Parvovirus fur seal/ATROP43/BR/2012</name>
    <dbReference type="NCBI Taxonomy" id="1659803"/>
    <lineage>
        <taxon>Viruses</taxon>
        <taxon>Monodnaviria</taxon>
        <taxon>Shotokuvirae</taxon>
        <taxon>Cossaviricota</taxon>
        <taxon>Quintoviricetes</taxon>
        <taxon>Piccovirales</taxon>
        <taxon>Parvoviridae</taxon>
        <taxon>Parvovirinae</taxon>
    </lineage>
</organism>
<dbReference type="GO" id="GO:0006260">
    <property type="term" value="P:DNA replication"/>
    <property type="evidence" value="ECO:0007669"/>
    <property type="project" value="UniProtKB-KW"/>
</dbReference>
<evidence type="ECO:0000256" key="1">
    <source>
        <dbReference type="ARBA" id="ARBA00004147"/>
    </source>
</evidence>
<keyword evidence="4" id="KW-0547">Nucleotide-binding</keyword>
<keyword evidence="5" id="KW-0067">ATP-binding</keyword>
<evidence type="ECO:0000259" key="6">
    <source>
        <dbReference type="Pfam" id="PF01057"/>
    </source>
</evidence>
<name>A0A0G2YEX4_9VIRU</name>
<comment type="subcellular location">
    <subcellularLocation>
        <location evidence="1">Host nucleus</location>
    </subcellularLocation>
</comment>
<feature type="non-terminal residue" evidence="7">
    <location>
        <position position="1"/>
    </location>
</feature>
<protein>
    <submittedName>
        <fullName evidence="7">NS1</fullName>
    </submittedName>
</protein>
<dbReference type="GO" id="GO:0005524">
    <property type="term" value="F:ATP binding"/>
    <property type="evidence" value="ECO:0007669"/>
    <property type="project" value="UniProtKB-KW"/>
</dbReference>
<evidence type="ECO:0000256" key="3">
    <source>
        <dbReference type="ARBA" id="ARBA00022705"/>
    </source>
</evidence>
<keyword evidence="2" id="KW-1048">Host nucleus</keyword>
<evidence type="ECO:0000256" key="2">
    <source>
        <dbReference type="ARBA" id="ARBA00022562"/>
    </source>
</evidence>
<dbReference type="Pfam" id="PF01057">
    <property type="entry name" value="Parvo_NS1"/>
    <property type="match status" value="1"/>
</dbReference>
<reference evidence="7" key="1">
    <citation type="journal article" date="2016" name="PLoS ONE">
        <title>Metagenomic Survey of Viral Diversity Obtained from Feces of Subantarctic and South American Fur Seals.</title>
        <authorList>
            <person name="Kluge M."/>
            <person name="Campos F.S."/>
            <person name="Tavares M."/>
            <person name="de Amorim D.B."/>
            <person name="Valdez F.P."/>
            <person name="Giongo A."/>
            <person name="Roehe P.M."/>
            <person name="Franco A.C."/>
        </authorList>
    </citation>
    <scope>NUCLEOTIDE SEQUENCE</scope>
    <source>
        <strain evidence="7">Fur seal/ATROP43/BR/2012</strain>
    </source>
</reference>
<dbReference type="GO" id="GO:0019079">
    <property type="term" value="P:viral genome replication"/>
    <property type="evidence" value="ECO:0007669"/>
    <property type="project" value="InterPro"/>
</dbReference>
<dbReference type="Gene3D" id="3.40.50.300">
    <property type="entry name" value="P-loop containing nucleotide triphosphate hydrolases"/>
    <property type="match status" value="1"/>
</dbReference>
<dbReference type="InterPro" id="IPR027417">
    <property type="entry name" value="P-loop_NTPase"/>
</dbReference>
<sequence length="188" mass="21081">CQIVCVLDKMVPKVNTLCVVGPSTAGKTFVIEELFSRIMSPVCRTAFQGNYNFAFQDCVDKALIFIQETLIVPEAVDIIKPVLEGLETEVQVKCKSSQKLARTPVFITSNNDPWSKCPKEKDALMNRMFYNKVRQIPEETWPQEGEHGYMKKPNVYAGAMLLSHVLGSMEPQEIIDVAKGNVMAEVVH</sequence>
<evidence type="ECO:0000256" key="5">
    <source>
        <dbReference type="ARBA" id="ARBA00022840"/>
    </source>
</evidence>
<evidence type="ECO:0000256" key="4">
    <source>
        <dbReference type="ARBA" id="ARBA00022741"/>
    </source>
</evidence>
<feature type="non-terminal residue" evidence="7">
    <location>
        <position position="188"/>
    </location>
</feature>
<dbReference type="SUPFAM" id="SSF52540">
    <property type="entry name" value="P-loop containing nucleoside triphosphate hydrolases"/>
    <property type="match status" value="1"/>
</dbReference>
<dbReference type="InterPro" id="IPR001257">
    <property type="entry name" value="Parvovirus_NS1_helicase"/>
</dbReference>
<accession>A0A0G2YEX4</accession>
<evidence type="ECO:0000313" key="7">
    <source>
        <dbReference type="EMBL" id="AKI82157.1"/>
    </source>
</evidence>